<keyword evidence="2" id="KW-1185">Reference proteome</keyword>
<reference evidence="1" key="1">
    <citation type="submission" date="2022-07" db="EMBL/GenBank/DDBJ databases">
        <title>Phylogenomic reconstructions and comparative analyses of Kickxellomycotina fungi.</title>
        <authorList>
            <person name="Reynolds N.K."/>
            <person name="Stajich J.E."/>
            <person name="Barry K."/>
            <person name="Grigoriev I.V."/>
            <person name="Crous P."/>
            <person name="Smith M.E."/>
        </authorList>
    </citation>
    <scope>NUCLEOTIDE SEQUENCE</scope>
    <source>
        <strain evidence="1">Benny 63K</strain>
    </source>
</reference>
<accession>A0ACC1IEB6</accession>
<proteinExistence type="predicted"/>
<gene>
    <name evidence="1" type="ORF">LPJ66_006863</name>
</gene>
<dbReference type="EMBL" id="JANBPG010001139">
    <property type="protein sequence ID" value="KAJ1891541.1"/>
    <property type="molecule type" value="Genomic_DNA"/>
</dbReference>
<evidence type="ECO:0000313" key="2">
    <source>
        <dbReference type="Proteomes" id="UP001150581"/>
    </source>
</evidence>
<sequence>MSLVRMQQQQQRSRLRAEPIAEVCGFVASNKPVRIVPAASRLPQSLSKAPAYTSPRRSTLLCSRDTSKVAATAKTQHERALSLLRTVLATAKLVPLSEGLQPEPAASEKQAWGLDVLEEQRLALVRMLRDTQSAQAEKVVAAHALMSSRAGCGLVDAASARAYGRALHQSPAYGIAMPAAAHAVSSDDSLASSLSSTSSEATLNDGDGDGDGDDAMDGPSRPGLIESWAANSFWRGMSARPWSASRPGSVCSDRTLVSIQISLPVAEPVADATG</sequence>
<name>A0ACC1IEB6_9FUNG</name>
<protein>
    <submittedName>
        <fullName evidence="1">Uncharacterized protein</fullName>
    </submittedName>
</protein>
<organism evidence="1 2">
    <name type="scientific">Kickxella alabastrina</name>
    <dbReference type="NCBI Taxonomy" id="61397"/>
    <lineage>
        <taxon>Eukaryota</taxon>
        <taxon>Fungi</taxon>
        <taxon>Fungi incertae sedis</taxon>
        <taxon>Zoopagomycota</taxon>
        <taxon>Kickxellomycotina</taxon>
        <taxon>Kickxellomycetes</taxon>
        <taxon>Kickxellales</taxon>
        <taxon>Kickxellaceae</taxon>
        <taxon>Kickxella</taxon>
    </lineage>
</organism>
<dbReference type="Proteomes" id="UP001150581">
    <property type="component" value="Unassembled WGS sequence"/>
</dbReference>
<evidence type="ECO:0000313" key="1">
    <source>
        <dbReference type="EMBL" id="KAJ1891541.1"/>
    </source>
</evidence>
<comment type="caution">
    <text evidence="1">The sequence shown here is derived from an EMBL/GenBank/DDBJ whole genome shotgun (WGS) entry which is preliminary data.</text>
</comment>
<feature type="non-terminal residue" evidence="1">
    <location>
        <position position="274"/>
    </location>
</feature>